<evidence type="ECO:0000313" key="1">
    <source>
        <dbReference type="EMBL" id="XCC57329.1"/>
    </source>
</evidence>
<dbReference type="AlphaFoldDB" id="A0AAU8A139"/>
<dbReference type="RefSeq" id="WP_353438359.1">
    <property type="nucleotide sequence ID" value="NZ_CP099959.1"/>
</dbReference>
<protein>
    <submittedName>
        <fullName evidence="1">Uncharacterized protein</fullName>
    </submittedName>
</protein>
<sequence length="157" mass="18339">MNKAIPKTIIKELQESQCMFFWSKKWTFSGSLMDSNEAWAITKQVYFRNVRKHRALAFALPYIVIEIPLEKDKSRARILLSYAADITLMIGAMDHFIKVEKGINAWLEKPDRAWNREVISSVCKRIINVDTIAGDIVLLRYHEPYHKKLAGKWEVLE</sequence>
<organism evidence="1">
    <name type="scientific">Polynucleobacter sp. UK-FUSCHL-C3</name>
    <dbReference type="NCBI Taxonomy" id="2955208"/>
    <lineage>
        <taxon>Bacteria</taxon>
        <taxon>Pseudomonadati</taxon>
        <taxon>Pseudomonadota</taxon>
        <taxon>Betaproteobacteria</taxon>
        <taxon>Burkholderiales</taxon>
        <taxon>Burkholderiaceae</taxon>
        <taxon>Polynucleobacter</taxon>
    </lineage>
</organism>
<dbReference type="EMBL" id="CP099959">
    <property type="protein sequence ID" value="XCC57329.1"/>
    <property type="molecule type" value="Genomic_DNA"/>
</dbReference>
<reference evidence="1" key="1">
    <citation type="submission" date="2022-06" db="EMBL/GenBank/DDBJ databases">
        <title>New Polynucleobacter species.</title>
        <authorList>
            <person name="Hahn M.W."/>
        </authorList>
    </citation>
    <scope>NUCLEOTIDE SEQUENCE</scope>
    <source>
        <strain evidence="1">UK-FUSCHL-C3</strain>
    </source>
</reference>
<proteinExistence type="predicted"/>
<gene>
    <name evidence="1" type="ORF">NKE59_07470</name>
</gene>
<name>A0AAU8A139_9BURK</name>
<accession>A0AAU8A139</accession>